<organism evidence="1 2">
    <name type="scientific">Acinetobacter larvae</name>
    <dbReference type="NCBI Taxonomy" id="1789224"/>
    <lineage>
        <taxon>Bacteria</taxon>
        <taxon>Pseudomonadati</taxon>
        <taxon>Pseudomonadota</taxon>
        <taxon>Gammaproteobacteria</taxon>
        <taxon>Moraxellales</taxon>
        <taxon>Moraxellaceae</taxon>
        <taxon>Acinetobacter</taxon>
    </lineage>
</organism>
<evidence type="ECO:0000313" key="2">
    <source>
        <dbReference type="Proteomes" id="UP000093391"/>
    </source>
</evidence>
<evidence type="ECO:0000313" key="1">
    <source>
        <dbReference type="EMBL" id="AOA58328.1"/>
    </source>
</evidence>
<sequence length="136" mass="14786">MARKEKVVKIEKGRDVGKSFLITEMPIMKADQWAMRALFALAKGGTDIDGIDPSGGMLEMAKVATSAIKGLNSDEGIELLNELLECIKIVPSGGVSRDVLWDDDVEDISTLFVLRKEALMLHIDFLTSGSSQDSSN</sequence>
<keyword evidence="2" id="KW-1185">Reference proteome</keyword>
<accession>A0A1B2LZE9</accession>
<dbReference type="KEGG" id="ala:BFG52_08155"/>
<gene>
    <name evidence="1" type="ORF">BFG52_08155</name>
</gene>
<dbReference type="OrthoDB" id="7281890at2"/>
<dbReference type="EMBL" id="CP016895">
    <property type="protein sequence ID" value="AOA58328.1"/>
    <property type="molecule type" value="Genomic_DNA"/>
</dbReference>
<dbReference type="Proteomes" id="UP000093391">
    <property type="component" value="Chromosome"/>
</dbReference>
<proteinExistence type="predicted"/>
<protein>
    <submittedName>
        <fullName evidence="1">Uncharacterized protein</fullName>
    </submittedName>
</protein>
<name>A0A1B2LZE9_9GAMM</name>
<dbReference type="AlphaFoldDB" id="A0A1B2LZE9"/>
<dbReference type="STRING" id="1789224.BFG52_08155"/>
<reference evidence="1 2" key="1">
    <citation type="submission" date="2016-08" db="EMBL/GenBank/DDBJ databases">
        <authorList>
            <person name="Seilhamer J.J."/>
        </authorList>
    </citation>
    <scope>NUCLEOTIDE SEQUENCE [LARGE SCALE GENOMIC DNA]</scope>
    <source>
        <strain evidence="1 2">BRTC-1</strain>
    </source>
</reference>
<dbReference type="RefSeq" id="WP_067554546.1">
    <property type="nucleotide sequence ID" value="NZ_CP016895.1"/>
</dbReference>